<dbReference type="GO" id="GO:0003887">
    <property type="term" value="F:DNA-directed DNA polymerase activity"/>
    <property type="evidence" value="ECO:0007669"/>
    <property type="project" value="UniProtKB-KW"/>
</dbReference>
<dbReference type="InterPro" id="IPR005790">
    <property type="entry name" value="DNA_polIII_delta"/>
</dbReference>
<keyword evidence="5" id="KW-0235">DNA replication</keyword>
<dbReference type="GO" id="GO:0006261">
    <property type="term" value="P:DNA-templated DNA replication"/>
    <property type="evidence" value="ECO:0007669"/>
    <property type="project" value="TreeGrafter"/>
</dbReference>
<dbReference type="Pfam" id="PF06144">
    <property type="entry name" value="DNA_pol3_delta"/>
    <property type="match status" value="1"/>
</dbReference>
<organism evidence="11 12">
    <name type="scientific">Effusibacillus dendaii</name>
    <dbReference type="NCBI Taxonomy" id="2743772"/>
    <lineage>
        <taxon>Bacteria</taxon>
        <taxon>Bacillati</taxon>
        <taxon>Bacillota</taxon>
        <taxon>Bacilli</taxon>
        <taxon>Bacillales</taxon>
        <taxon>Alicyclobacillaceae</taxon>
        <taxon>Effusibacillus</taxon>
    </lineage>
</organism>
<dbReference type="EC" id="2.7.7.7" evidence="1"/>
<comment type="catalytic activity">
    <reaction evidence="8">
        <text>DNA(n) + a 2'-deoxyribonucleoside 5'-triphosphate = DNA(n+1) + diphosphate</text>
        <dbReference type="Rhea" id="RHEA:22508"/>
        <dbReference type="Rhea" id="RHEA-COMP:17339"/>
        <dbReference type="Rhea" id="RHEA-COMP:17340"/>
        <dbReference type="ChEBI" id="CHEBI:33019"/>
        <dbReference type="ChEBI" id="CHEBI:61560"/>
        <dbReference type="ChEBI" id="CHEBI:173112"/>
        <dbReference type="EC" id="2.7.7.7"/>
    </reaction>
</comment>
<evidence type="ECO:0000259" key="10">
    <source>
        <dbReference type="Pfam" id="PF21694"/>
    </source>
</evidence>
<dbReference type="Proteomes" id="UP000593802">
    <property type="component" value="Chromosome"/>
</dbReference>
<keyword evidence="12" id="KW-1185">Reference proteome</keyword>
<evidence type="ECO:0000256" key="2">
    <source>
        <dbReference type="ARBA" id="ARBA00017703"/>
    </source>
</evidence>
<keyword evidence="3" id="KW-0808">Transferase</keyword>
<dbReference type="PANTHER" id="PTHR34388">
    <property type="entry name" value="DNA POLYMERASE III SUBUNIT DELTA"/>
    <property type="match status" value="1"/>
</dbReference>
<evidence type="ECO:0000256" key="8">
    <source>
        <dbReference type="ARBA" id="ARBA00049244"/>
    </source>
</evidence>
<name>A0A7I8DEL2_9BACL</name>
<evidence type="ECO:0000256" key="1">
    <source>
        <dbReference type="ARBA" id="ARBA00012417"/>
    </source>
</evidence>
<dbReference type="NCBIfam" id="TIGR01128">
    <property type="entry name" value="holA"/>
    <property type="match status" value="1"/>
</dbReference>
<dbReference type="GO" id="GO:0003677">
    <property type="term" value="F:DNA binding"/>
    <property type="evidence" value="ECO:0007669"/>
    <property type="project" value="InterPro"/>
</dbReference>
<feature type="domain" description="DNA polymerase III delta subunit-like C-terminal" evidence="10">
    <location>
        <begin position="213"/>
        <end position="332"/>
    </location>
</feature>
<accession>A0A7I8DEL2</accession>
<evidence type="ECO:0000313" key="11">
    <source>
        <dbReference type="EMBL" id="BCJ88593.1"/>
    </source>
</evidence>
<dbReference type="SUPFAM" id="SSF52540">
    <property type="entry name" value="P-loop containing nucleoside triphosphate hydrolases"/>
    <property type="match status" value="1"/>
</dbReference>
<protein>
    <recommendedName>
        <fullName evidence="2">DNA polymerase III subunit delta</fullName>
        <ecNumber evidence="1">2.7.7.7</ecNumber>
    </recommendedName>
</protein>
<evidence type="ECO:0000259" key="9">
    <source>
        <dbReference type="Pfam" id="PF06144"/>
    </source>
</evidence>
<dbReference type="InterPro" id="IPR010372">
    <property type="entry name" value="DNA_pol3_delta_N"/>
</dbReference>
<dbReference type="GO" id="GO:0009360">
    <property type="term" value="C:DNA polymerase III complex"/>
    <property type="evidence" value="ECO:0007669"/>
    <property type="project" value="InterPro"/>
</dbReference>
<gene>
    <name evidence="11" type="primary">yqeN</name>
    <name evidence="11" type="ORF">skT53_35780</name>
</gene>
<comment type="similarity">
    <text evidence="7">Belongs to the DNA polymerase HolA subunit family.</text>
</comment>
<dbReference type="InterPro" id="IPR008921">
    <property type="entry name" value="DNA_pol3_clamp-load_cplx_C"/>
</dbReference>
<dbReference type="Gene3D" id="3.40.50.300">
    <property type="entry name" value="P-loop containing nucleotide triphosphate hydrolases"/>
    <property type="match status" value="1"/>
</dbReference>
<dbReference type="Gene3D" id="1.10.8.60">
    <property type="match status" value="1"/>
</dbReference>
<dbReference type="AlphaFoldDB" id="A0A7I8DEL2"/>
<dbReference type="SUPFAM" id="SSF48019">
    <property type="entry name" value="post-AAA+ oligomerization domain-like"/>
    <property type="match status" value="1"/>
</dbReference>
<dbReference type="PANTHER" id="PTHR34388:SF1">
    <property type="entry name" value="DNA POLYMERASE III SUBUNIT DELTA"/>
    <property type="match status" value="1"/>
</dbReference>
<evidence type="ECO:0000256" key="4">
    <source>
        <dbReference type="ARBA" id="ARBA00022695"/>
    </source>
</evidence>
<dbReference type="RefSeq" id="WP_200759176.1">
    <property type="nucleotide sequence ID" value="NZ_AP023366.1"/>
</dbReference>
<evidence type="ECO:0000313" key="12">
    <source>
        <dbReference type="Proteomes" id="UP000593802"/>
    </source>
</evidence>
<evidence type="ECO:0000256" key="5">
    <source>
        <dbReference type="ARBA" id="ARBA00022705"/>
    </source>
</evidence>
<keyword evidence="6" id="KW-0239">DNA-directed DNA polymerase</keyword>
<dbReference type="KEGG" id="eff:skT53_35780"/>
<dbReference type="Pfam" id="PF21694">
    <property type="entry name" value="DNA_pol3_delta_C"/>
    <property type="match status" value="1"/>
</dbReference>
<dbReference type="InterPro" id="IPR048466">
    <property type="entry name" value="DNA_pol3_delta-like_C"/>
</dbReference>
<evidence type="ECO:0000256" key="3">
    <source>
        <dbReference type="ARBA" id="ARBA00022679"/>
    </source>
</evidence>
<dbReference type="EMBL" id="AP023366">
    <property type="protein sequence ID" value="BCJ88593.1"/>
    <property type="molecule type" value="Genomic_DNA"/>
</dbReference>
<proteinExistence type="inferred from homology"/>
<keyword evidence="4" id="KW-0548">Nucleotidyltransferase</keyword>
<evidence type="ECO:0000256" key="6">
    <source>
        <dbReference type="ARBA" id="ARBA00022932"/>
    </source>
</evidence>
<sequence length="341" mass="38612">MSYSQLVQEIEKGIIHPVYLLYGTETLLMKEVLEALEQAVAADDPLGTQRFHCDEVPIQTAVREAETLPFLSEKRLVVAQNATVFTSAKSSLEHDTDALLHYLENPSPTSVFVCTVTAEKLDERKKIFKAAQKNGKVAAFLPLKEQELKAWMAQAARRKKVTITSQAVDRLLFMCGSNLTFLDTELEKLSHYAGENNTIDEDMVNTLASRTLEQDIFVFVDEVVRLRTEQALRMMSDLLKNKQSPVYLLFMIARQIRIMLQVKIQTVRGLSVQQVAGQIGAHPYACKIAAEQARRFSRQDLERFLMELGDIDYQIKTGRIRDRHALEMFLLTMQGKIGTAG</sequence>
<evidence type="ECO:0000256" key="7">
    <source>
        <dbReference type="ARBA" id="ARBA00034754"/>
    </source>
</evidence>
<feature type="domain" description="DNA polymerase III delta N-terminal" evidence="9">
    <location>
        <begin position="19"/>
        <end position="137"/>
    </location>
</feature>
<dbReference type="InterPro" id="IPR027417">
    <property type="entry name" value="P-loop_NTPase"/>
</dbReference>
<reference evidence="11 12" key="1">
    <citation type="submission" date="2020-08" db="EMBL/GenBank/DDBJ databases">
        <title>Complete Genome Sequence of Effusibacillus dendaii Strain skT53, Isolated from Farmland soil.</title>
        <authorList>
            <person name="Konishi T."/>
            <person name="Kawasaki H."/>
        </authorList>
    </citation>
    <scope>NUCLEOTIDE SEQUENCE [LARGE SCALE GENOMIC DNA]</scope>
    <source>
        <strain evidence="12">skT53</strain>
    </source>
</reference>
<dbReference type="Gene3D" id="1.20.272.10">
    <property type="match status" value="1"/>
</dbReference>